<keyword evidence="1" id="KW-0812">Transmembrane</keyword>
<organism evidence="3 4">
    <name type="scientific">Corynebacterium striatum</name>
    <dbReference type="NCBI Taxonomy" id="43770"/>
    <lineage>
        <taxon>Bacteria</taxon>
        <taxon>Bacillati</taxon>
        <taxon>Actinomycetota</taxon>
        <taxon>Actinomycetes</taxon>
        <taxon>Mycobacteriales</taxon>
        <taxon>Corynebacteriaceae</taxon>
        <taxon>Corynebacterium</taxon>
    </lineage>
</organism>
<feature type="transmembrane region" description="Helical" evidence="1">
    <location>
        <begin position="200"/>
        <end position="218"/>
    </location>
</feature>
<dbReference type="Pfam" id="PF02517">
    <property type="entry name" value="Rce1-like"/>
    <property type="match status" value="1"/>
</dbReference>
<dbReference type="KEGG" id="cstr:CBE89_04520"/>
<dbReference type="Proteomes" id="UP000250197">
    <property type="component" value="Chromosome"/>
</dbReference>
<feature type="transmembrane region" description="Helical" evidence="1">
    <location>
        <begin position="39"/>
        <end position="59"/>
    </location>
</feature>
<evidence type="ECO:0000259" key="2">
    <source>
        <dbReference type="Pfam" id="PF02517"/>
    </source>
</evidence>
<feature type="transmembrane region" description="Helical" evidence="1">
    <location>
        <begin position="12"/>
        <end position="33"/>
    </location>
</feature>
<reference evidence="3 4" key="1">
    <citation type="submission" date="2017-05" db="EMBL/GenBank/DDBJ databases">
        <title>Complete genome sequence of Corynebacterium striatum KC-Na-1 isolated from Neophocaena asiaeorientalis in Korea.</title>
        <authorList>
            <person name="Kim J.H."/>
            <person name="Lee K."/>
        </authorList>
    </citation>
    <scope>NUCLEOTIDE SEQUENCE [LARGE SCALE GENOMIC DNA]</scope>
    <source>
        <strain evidence="3 4">KC-Na-01</strain>
    </source>
</reference>
<gene>
    <name evidence="3" type="ORF">CBE89_04520</name>
</gene>
<evidence type="ECO:0000313" key="4">
    <source>
        <dbReference type="Proteomes" id="UP000250197"/>
    </source>
</evidence>
<dbReference type="InterPro" id="IPR003675">
    <property type="entry name" value="Rce1/LyrA-like_dom"/>
</dbReference>
<feature type="transmembrane region" description="Helical" evidence="1">
    <location>
        <begin position="160"/>
        <end position="188"/>
    </location>
</feature>
<dbReference type="RefSeq" id="WP_086890967.1">
    <property type="nucleotide sequence ID" value="NZ_CP021252.1"/>
</dbReference>
<evidence type="ECO:0000313" key="3">
    <source>
        <dbReference type="EMBL" id="ART20836.1"/>
    </source>
</evidence>
<keyword evidence="1" id="KW-0472">Membrane</keyword>
<dbReference type="EMBL" id="CP021252">
    <property type="protein sequence ID" value="ART20836.1"/>
    <property type="molecule type" value="Genomic_DNA"/>
</dbReference>
<accession>A0A2Z2IWV7</accession>
<dbReference type="GO" id="GO:0004175">
    <property type="term" value="F:endopeptidase activity"/>
    <property type="evidence" value="ECO:0007669"/>
    <property type="project" value="UniProtKB-ARBA"/>
</dbReference>
<feature type="transmembrane region" description="Helical" evidence="1">
    <location>
        <begin position="79"/>
        <end position="101"/>
    </location>
</feature>
<evidence type="ECO:0000256" key="1">
    <source>
        <dbReference type="SAM" id="Phobius"/>
    </source>
</evidence>
<protein>
    <recommendedName>
        <fullName evidence="2">CAAX prenyl protease 2/Lysostaphin resistance protein A-like domain-containing protein</fullName>
    </recommendedName>
</protein>
<name>A0A2Z2IWV7_CORST</name>
<feature type="domain" description="CAAX prenyl protease 2/Lysostaphin resistance protein A-like" evidence="2">
    <location>
        <begin position="115"/>
        <end position="207"/>
    </location>
</feature>
<sequence length="219" mass="23473">MPHVDATATRLPILWRVVLPAILGAIGLFFSSQAPAGSVGFYVATFFTAAIWLGTWCLWGDRACFRGRPPKELARGAIIGIGLIALFIVGALMVRFIPFLAAPVNDLLDNMRHGAVPLTLATLIINGIGEELFFRDVACHELARIWSPTRKPYASLIAQVGLYIAVTAAMGIPLLLVASVLIGGIAALEARRAGNLISATTLHLIWSTGMAFLLPLFIN</sequence>
<dbReference type="AlphaFoldDB" id="A0A2Z2IWV7"/>
<keyword evidence="1" id="KW-1133">Transmembrane helix</keyword>
<dbReference type="GO" id="GO:0080120">
    <property type="term" value="P:CAAX-box protein maturation"/>
    <property type="evidence" value="ECO:0007669"/>
    <property type="project" value="UniProtKB-ARBA"/>
</dbReference>
<proteinExistence type="predicted"/>